<dbReference type="Gene3D" id="2.60.40.10">
    <property type="entry name" value="Immunoglobulins"/>
    <property type="match status" value="1"/>
</dbReference>
<dbReference type="InterPro" id="IPR013517">
    <property type="entry name" value="FG-GAP"/>
</dbReference>
<sequence length="1253" mass="132516">MMDRRLSYICVLVALSVAWGVSTPIATAQSFSDSLAISTGLTGAVDLHAADIDGDGDQDVLSASRGDNRLVFHRNGDATAGTGDGSSWEEIPVSFFDYTGSDPSASSVFAADIDGDGDQDVVSSFPGEDTIAWYRNGDATSGTGDGSAWTEVIITVNAPAAASVSTTDIDGDGDQDVIWASRLDDKVAFHRNGDASTGAGDGSTWTEVVVTTSAIGAESVFAADMDGDGDQDILSASSGDNTIAMHRNGDATAGTGDGSVWTGVVITASVTAAASVSAADVDGDGDQDVVSVAAGDDTIVMHRNGDATAGAGDGSAWTEVVVTANAAGAECVSTADVDGDGDRDIVSPLDYTDVAVFSNGDGTSGTGDGSSWTASKISESMSSVRCASTTDMDNDGDVDILSTRESSSTDLNMAVLWFENLRIDGSDSPPPPTDVVATAGDGHVDISWSAPIPTTFAGFHVYRSTSSFSDPANAERLTGALIPDDSFTDTDVVNGTTYFYRVTMLETDGSVRLLATEASATPVPSPMDISIEGSRLTLQTAPDVSIGTPQAIETTRYPADQVVLRARVTLDKAFTGSASDIDVKATLNGEVMQTVMRGNIDSDGDNRIDQLPFDHEQTGADSRYADVLLVSSQTFESGAEQLPVRVTAIPASITQDRASESVSLYYARRQGDGRPFDPRIDGYQFPNLTDLTLEEWISEIVITGPGLAGLAFALYKDSRVNDGRCFGMSGTAAVYFADPTKKVFTGPTYEQPESDTKTRQQIADYHLAQSLSDFKFRLGASPNFQTEYDRAKTLITATGITPIIGLEYADGGRHAVLATKITALEQSGDKIIEVHDSNFSGTTYDLIYAQDTVDYTLKSYATGLGAGSNLFQIAKMVSVDPTGIPFFPDSEWFRSTLSDLVDNTGKVYAAAFNPGDSSKRSVMTSSTNAESVHATAKTTPPGVYVIVENEQGDRAGYLGDGTRVSEIAGAVVERVITDSMTGETGTYISVPPGGTYVSRITSSVAGNVRFERAAPNPDSPAEIDYVDSMTFESTSVGEFDERGDKAVMLDTDGDGTVDQAISTESTVLPVELLAFEARAERNQSAILTWRTASEFDNAGFAVERKFGAAAWSEIGFVEGANTTTEPQSYQFTDTKLPYDANRIEYRLRQIDVDGSETLSDAAAIERTTPIELKKTVPNPARESVTLRYAVPDGDKMRLLLYDVLGRKVRTLTHGVGRGRAKKQVDLSGLASGTYFLRLEASGQSITRSLTVVR</sequence>
<dbReference type="InterPro" id="IPR036116">
    <property type="entry name" value="FN3_sf"/>
</dbReference>
<dbReference type="EMBL" id="PDEQ01000011">
    <property type="protein sequence ID" value="PEN11170.1"/>
    <property type="molecule type" value="Genomic_DNA"/>
</dbReference>
<evidence type="ECO:0000256" key="1">
    <source>
        <dbReference type="ARBA" id="ARBA00022729"/>
    </source>
</evidence>
<dbReference type="InterPro" id="IPR013783">
    <property type="entry name" value="Ig-like_fold"/>
</dbReference>
<dbReference type="InterPro" id="IPR026444">
    <property type="entry name" value="Secre_tail"/>
</dbReference>
<dbReference type="PANTHER" id="PTHR44103">
    <property type="entry name" value="PROPROTEIN CONVERTASE P"/>
    <property type="match status" value="1"/>
</dbReference>
<dbReference type="SUPFAM" id="SSF49265">
    <property type="entry name" value="Fibronectin type III"/>
    <property type="match status" value="1"/>
</dbReference>
<feature type="chain" id="PRO_5013173856" description="Fibronectin type-III domain-containing protein" evidence="2">
    <location>
        <begin position="29"/>
        <end position="1253"/>
    </location>
</feature>
<dbReference type="Pfam" id="PF13517">
    <property type="entry name" value="FG-GAP_3"/>
    <property type="match status" value="2"/>
</dbReference>
<evidence type="ECO:0000313" key="4">
    <source>
        <dbReference type="EMBL" id="PEN11170.1"/>
    </source>
</evidence>
<keyword evidence="5" id="KW-1185">Reference proteome</keyword>
<dbReference type="SMART" id="SM00060">
    <property type="entry name" value="FN3"/>
    <property type="match status" value="2"/>
</dbReference>
<accession>A0A2A8CTV3</accession>
<dbReference type="InterPro" id="IPR003961">
    <property type="entry name" value="FN3_dom"/>
</dbReference>
<dbReference type="RefSeq" id="WP_098078652.1">
    <property type="nucleotide sequence ID" value="NZ_PDEQ01000011.1"/>
</dbReference>
<gene>
    <name evidence="4" type="ORF">CRI94_16400</name>
</gene>
<feature type="domain" description="Fibronectin type-III" evidence="3">
    <location>
        <begin position="428"/>
        <end position="526"/>
    </location>
</feature>
<dbReference type="AlphaFoldDB" id="A0A2A8CTV3"/>
<reference evidence="4 5" key="1">
    <citation type="submission" date="2017-10" db="EMBL/GenBank/DDBJ databases">
        <title>Draft genome of Longibacter Salinarum.</title>
        <authorList>
            <person name="Goh K.M."/>
            <person name="Shamsir M.S."/>
            <person name="Lim S.W."/>
        </authorList>
    </citation>
    <scope>NUCLEOTIDE SEQUENCE [LARGE SCALE GENOMIC DNA]</scope>
    <source>
        <strain evidence="4 5">KCTC 52045</strain>
    </source>
</reference>
<dbReference type="PROSITE" id="PS50853">
    <property type="entry name" value="FN3"/>
    <property type="match status" value="1"/>
</dbReference>
<dbReference type="CDD" id="cd00063">
    <property type="entry name" value="FN3"/>
    <property type="match status" value="1"/>
</dbReference>
<comment type="caution">
    <text evidence="4">The sequence shown here is derived from an EMBL/GenBank/DDBJ whole genome shotgun (WGS) entry which is preliminary data.</text>
</comment>
<dbReference type="PANTHER" id="PTHR44103:SF1">
    <property type="entry name" value="PROPROTEIN CONVERTASE P"/>
    <property type="match status" value="1"/>
</dbReference>
<dbReference type="OrthoDB" id="9816120at2"/>
<dbReference type="Gene3D" id="2.130.10.130">
    <property type="entry name" value="Integrin alpha, N-terminal"/>
    <property type="match status" value="2"/>
</dbReference>
<dbReference type="InterPro" id="IPR028994">
    <property type="entry name" value="Integrin_alpha_N"/>
</dbReference>
<proteinExistence type="predicted"/>
<dbReference type="Pfam" id="PF18962">
    <property type="entry name" value="Por_Secre_tail"/>
    <property type="match status" value="1"/>
</dbReference>
<feature type="signal peptide" evidence="2">
    <location>
        <begin position="1"/>
        <end position="28"/>
    </location>
</feature>
<dbReference type="NCBIfam" id="TIGR04183">
    <property type="entry name" value="Por_Secre_tail"/>
    <property type="match status" value="1"/>
</dbReference>
<dbReference type="SUPFAM" id="SSF69318">
    <property type="entry name" value="Integrin alpha N-terminal domain"/>
    <property type="match status" value="1"/>
</dbReference>
<name>A0A2A8CTV3_9BACT</name>
<evidence type="ECO:0000256" key="2">
    <source>
        <dbReference type="SAM" id="SignalP"/>
    </source>
</evidence>
<evidence type="ECO:0000259" key="3">
    <source>
        <dbReference type="PROSITE" id="PS50853"/>
    </source>
</evidence>
<keyword evidence="1 2" id="KW-0732">Signal</keyword>
<protein>
    <recommendedName>
        <fullName evidence="3">Fibronectin type-III domain-containing protein</fullName>
    </recommendedName>
</protein>
<evidence type="ECO:0000313" key="5">
    <source>
        <dbReference type="Proteomes" id="UP000220102"/>
    </source>
</evidence>
<organism evidence="4 5">
    <name type="scientific">Longibacter salinarum</name>
    <dbReference type="NCBI Taxonomy" id="1850348"/>
    <lineage>
        <taxon>Bacteria</taxon>
        <taxon>Pseudomonadati</taxon>
        <taxon>Rhodothermota</taxon>
        <taxon>Rhodothermia</taxon>
        <taxon>Rhodothermales</taxon>
        <taxon>Salisaetaceae</taxon>
        <taxon>Longibacter</taxon>
    </lineage>
</organism>
<dbReference type="Proteomes" id="UP000220102">
    <property type="component" value="Unassembled WGS sequence"/>
</dbReference>